<evidence type="ECO:0000313" key="2">
    <source>
        <dbReference type="Proteomes" id="UP001247754"/>
    </source>
</evidence>
<proteinExistence type="predicted"/>
<name>A0ABU1FF88_9RHOB</name>
<dbReference type="RefSeq" id="WP_310459345.1">
    <property type="nucleotide sequence ID" value="NZ_JAVKPH010000054.1"/>
</dbReference>
<organism evidence="1 2">
    <name type="scientific">Ruixingdingia sedimenti</name>
    <dbReference type="NCBI Taxonomy" id="3073604"/>
    <lineage>
        <taxon>Bacteria</taxon>
        <taxon>Pseudomonadati</taxon>
        <taxon>Pseudomonadota</taxon>
        <taxon>Alphaproteobacteria</taxon>
        <taxon>Rhodobacterales</taxon>
        <taxon>Paracoccaceae</taxon>
        <taxon>Ruixingdingia</taxon>
    </lineage>
</organism>
<evidence type="ECO:0000313" key="1">
    <source>
        <dbReference type="EMBL" id="MDR5655238.1"/>
    </source>
</evidence>
<protein>
    <submittedName>
        <fullName evidence="1">Uncharacterized protein</fullName>
    </submittedName>
</protein>
<gene>
    <name evidence="1" type="ORF">RGD00_21760</name>
</gene>
<sequence length="69" mass="7703">MATRYRWIAPDGRRGRWRKSLEGAVISAVSTAKSAPHEGLKLTFDLTVSLALWPDLKAEGWSFEKGEVT</sequence>
<accession>A0ABU1FF88</accession>
<keyword evidence="2" id="KW-1185">Reference proteome</keyword>
<dbReference type="Proteomes" id="UP001247754">
    <property type="component" value="Unassembled WGS sequence"/>
</dbReference>
<comment type="caution">
    <text evidence="1">The sequence shown here is derived from an EMBL/GenBank/DDBJ whole genome shotgun (WGS) entry which is preliminary data.</text>
</comment>
<reference evidence="1 2" key="1">
    <citation type="submission" date="2023-09" db="EMBL/GenBank/DDBJ databases">
        <title>Xinfangfangia sedmenti sp. nov., isolated the sedment.</title>
        <authorList>
            <person name="Xu L."/>
        </authorList>
    </citation>
    <scope>NUCLEOTIDE SEQUENCE [LARGE SCALE GENOMIC DNA]</scope>
    <source>
        <strain evidence="1 2">LG-4</strain>
    </source>
</reference>
<dbReference type="EMBL" id="JAVKPH010000054">
    <property type="protein sequence ID" value="MDR5655238.1"/>
    <property type="molecule type" value="Genomic_DNA"/>
</dbReference>